<proteinExistence type="predicted"/>
<feature type="transmembrane region" description="Helical" evidence="1">
    <location>
        <begin position="150"/>
        <end position="172"/>
    </location>
</feature>
<accession>A0A9Q0RWD9</accession>
<organism evidence="2 3">
    <name type="scientific">Pseudolycoriella hygida</name>
    <dbReference type="NCBI Taxonomy" id="35572"/>
    <lineage>
        <taxon>Eukaryota</taxon>
        <taxon>Metazoa</taxon>
        <taxon>Ecdysozoa</taxon>
        <taxon>Arthropoda</taxon>
        <taxon>Hexapoda</taxon>
        <taxon>Insecta</taxon>
        <taxon>Pterygota</taxon>
        <taxon>Neoptera</taxon>
        <taxon>Endopterygota</taxon>
        <taxon>Diptera</taxon>
        <taxon>Nematocera</taxon>
        <taxon>Sciaroidea</taxon>
        <taxon>Sciaridae</taxon>
        <taxon>Pseudolycoriella</taxon>
    </lineage>
</organism>
<keyword evidence="1" id="KW-0472">Membrane</keyword>
<keyword evidence="1" id="KW-1133">Transmembrane helix</keyword>
<feature type="transmembrane region" description="Helical" evidence="1">
    <location>
        <begin position="59"/>
        <end position="78"/>
    </location>
</feature>
<dbReference type="AlphaFoldDB" id="A0A9Q0RWD9"/>
<evidence type="ECO:0000256" key="1">
    <source>
        <dbReference type="SAM" id="Phobius"/>
    </source>
</evidence>
<name>A0A9Q0RWD9_9DIPT</name>
<evidence type="ECO:0000313" key="2">
    <source>
        <dbReference type="EMBL" id="KAJ6634916.1"/>
    </source>
</evidence>
<sequence length="241" mass="28174">MTICETGKVCDFTENTETNKTKPKMGAYEALQRNLNVIEMFGKVIGLSLIYEWKSGPKFWFSVFYLFFTWTQFIYSQVKFFIDGEEKRIFEVFAAYGIAVSCTLKVKCYVNSFKELTAMHKFSLKLCRLNSDNPFLQEQQIQNTKISKMFYIMCFISMSFYLFYPIKCFVYNRELVPLSPIEIMFIDQSKVSGFLVANFLTMLMGVYALLGTLYMGSHLITYILNYSMQVDIIGTHRNELQ</sequence>
<gene>
    <name evidence="2" type="ORF">Bhyg_13497</name>
</gene>
<feature type="transmembrane region" description="Helical" evidence="1">
    <location>
        <begin position="192"/>
        <end position="215"/>
    </location>
</feature>
<keyword evidence="1" id="KW-0812">Transmembrane</keyword>
<protein>
    <submittedName>
        <fullName evidence="2">Uncharacterized protein</fullName>
    </submittedName>
</protein>
<dbReference type="EMBL" id="WJQU01000004">
    <property type="protein sequence ID" value="KAJ6634916.1"/>
    <property type="molecule type" value="Genomic_DNA"/>
</dbReference>
<keyword evidence="3" id="KW-1185">Reference proteome</keyword>
<dbReference type="Proteomes" id="UP001151699">
    <property type="component" value="Chromosome C"/>
</dbReference>
<evidence type="ECO:0000313" key="3">
    <source>
        <dbReference type="Proteomes" id="UP001151699"/>
    </source>
</evidence>
<reference evidence="2" key="1">
    <citation type="submission" date="2022-07" db="EMBL/GenBank/DDBJ databases">
        <authorList>
            <person name="Trinca V."/>
            <person name="Uliana J.V.C."/>
            <person name="Torres T.T."/>
            <person name="Ward R.J."/>
            <person name="Monesi N."/>
        </authorList>
    </citation>
    <scope>NUCLEOTIDE SEQUENCE</scope>
    <source>
        <strain evidence="2">HSMRA1968</strain>
        <tissue evidence="2">Whole embryos</tissue>
    </source>
</reference>
<comment type="caution">
    <text evidence="2">The sequence shown here is derived from an EMBL/GenBank/DDBJ whole genome shotgun (WGS) entry which is preliminary data.</text>
</comment>